<dbReference type="InterPro" id="IPR002942">
    <property type="entry name" value="S4_RNA-bd"/>
</dbReference>
<proteinExistence type="predicted"/>
<protein>
    <submittedName>
        <fullName evidence="3">RNA-binding S4 domain-containing protein</fullName>
    </submittedName>
</protein>
<dbReference type="EMBL" id="JBBYXI010000004">
    <property type="protein sequence ID" value="MEN3931584.1"/>
    <property type="molecule type" value="Genomic_DNA"/>
</dbReference>
<evidence type="ECO:0000256" key="1">
    <source>
        <dbReference type="PROSITE-ProRule" id="PRU00182"/>
    </source>
</evidence>
<dbReference type="Gene3D" id="3.10.290.10">
    <property type="entry name" value="RNA-binding S4 domain"/>
    <property type="match status" value="1"/>
</dbReference>
<gene>
    <name evidence="3" type="ORF">WJT86_11020</name>
</gene>
<dbReference type="RefSeq" id="WP_346337625.1">
    <property type="nucleotide sequence ID" value="NZ_JBBYXI010000004.1"/>
</dbReference>
<accession>A0ABV0BKX5</accession>
<reference evidence="3 4" key="1">
    <citation type="submission" date="2024-04" db="EMBL/GenBank/DDBJ databases">
        <title>A novel species isolated from cricket.</title>
        <authorList>
            <person name="Wang H.-C."/>
        </authorList>
    </citation>
    <scope>NUCLEOTIDE SEQUENCE [LARGE SCALE GENOMIC DNA]</scope>
    <source>
        <strain evidence="3 4">WL0021</strain>
    </source>
</reference>
<organism evidence="3 4">
    <name type="scientific">Hohaiivirga grylli</name>
    <dbReference type="NCBI Taxonomy" id="3133970"/>
    <lineage>
        <taxon>Bacteria</taxon>
        <taxon>Pseudomonadati</taxon>
        <taxon>Pseudomonadota</taxon>
        <taxon>Alphaproteobacteria</taxon>
        <taxon>Hyphomicrobiales</taxon>
        <taxon>Methylobacteriaceae</taxon>
        <taxon>Hohaiivirga</taxon>
    </lineage>
</organism>
<keyword evidence="1" id="KW-0694">RNA-binding</keyword>
<sequence length="86" mass="9640">MREGQQRLDKWLWYARIIKSRTLATRFILDGHVRVNGVRITQAAYAISPGDVLTIALPRTTLVIEVLAPGLRRGPAKEAGLLFKSK</sequence>
<dbReference type="Proteomes" id="UP001418637">
    <property type="component" value="Unassembled WGS sequence"/>
</dbReference>
<dbReference type="SMART" id="SM00363">
    <property type="entry name" value="S4"/>
    <property type="match status" value="1"/>
</dbReference>
<dbReference type="Pfam" id="PF01479">
    <property type="entry name" value="S4"/>
    <property type="match status" value="1"/>
</dbReference>
<feature type="domain" description="RNA-binding S4" evidence="2">
    <location>
        <begin position="6"/>
        <end position="72"/>
    </location>
</feature>
<evidence type="ECO:0000313" key="4">
    <source>
        <dbReference type="Proteomes" id="UP001418637"/>
    </source>
</evidence>
<dbReference type="CDD" id="cd00165">
    <property type="entry name" value="S4"/>
    <property type="match status" value="1"/>
</dbReference>
<evidence type="ECO:0000313" key="3">
    <source>
        <dbReference type="EMBL" id="MEN3931584.1"/>
    </source>
</evidence>
<dbReference type="InterPro" id="IPR036986">
    <property type="entry name" value="S4_RNA-bd_sf"/>
</dbReference>
<dbReference type="SUPFAM" id="SSF55174">
    <property type="entry name" value="Alpha-L RNA-binding motif"/>
    <property type="match status" value="1"/>
</dbReference>
<name>A0ABV0BKX5_9HYPH</name>
<evidence type="ECO:0000259" key="2">
    <source>
        <dbReference type="SMART" id="SM00363"/>
    </source>
</evidence>
<comment type="caution">
    <text evidence="3">The sequence shown here is derived from an EMBL/GenBank/DDBJ whole genome shotgun (WGS) entry which is preliminary data.</text>
</comment>
<dbReference type="PROSITE" id="PS50889">
    <property type="entry name" value="S4"/>
    <property type="match status" value="1"/>
</dbReference>
<keyword evidence="4" id="KW-1185">Reference proteome</keyword>